<gene>
    <name evidence="5" type="ORF">JR347_11710</name>
</gene>
<dbReference type="AlphaFoldDB" id="A0A974WHM6"/>
<dbReference type="GO" id="GO:0008783">
    <property type="term" value="F:agmatinase activity"/>
    <property type="evidence" value="ECO:0007669"/>
    <property type="project" value="TreeGrafter"/>
</dbReference>
<comment type="similarity">
    <text evidence="4">Belongs to the arginase family.</text>
</comment>
<dbReference type="KEGG" id="fuv:JR347_11710"/>
<name>A0A974WHM6_9BACT</name>
<evidence type="ECO:0000256" key="3">
    <source>
        <dbReference type="PIRSR" id="PIRSR036979-1"/>
    </source>
</evidence>
<dbReference type="RefSeq" id="WP_205720792.1">
    <property type="nucleotide sequence ID" value="NZ_CP070608.1"/>
</dbReference>
<evidence type="ECO:0000313" key="5">
    <source>
        <dbReference type="EMBL" id="QSE96275.1"/>
    </source>
</evidence>
<evidence type="ECO:0000256" key="1">
    <source>
        <dbReference type="ARBA" id="ARBA00022723"/>
    </source>
</evidence>
<feature type="binding site" evidence="3">
    <location>
        <position position="185"/>
    </location>
    <ligand>
        <name>Mn(2+)</name>
        <dbReference type="ChEBI" id="CHEBI:29035"/>
        <label>1</label>
    </ligand>
</feature>
<dbReference type="PIRSF" id="PIRSF036979">
    <property type="entry name" value="Arginase"/>
    <property type="match status" value="1"/>
</dbReference>
<dbReference type="PROSITE" id="PS51409">
    <property type="entry name" value="ARGINASE_2"/>
    <property type="match status" value="1"/>
</dbReference>
<dbReference type="PRINTS" id="PR00116">
    <property type="entry name" value="ARGINASE"/>
</dbReference>
<proteinExistence type="inferred from homology"/>
<reference evidence="5" key="1">
    <citation type="submission" date="2021-02" db="EMBL/GenBank/DDBJ databases">
        <title>Fulvivirga sp. S481 isolated from sea water.</title>
        <authorList>
            <person name="Bae S.S."/>
            <person name="Baek K."/>
        </authorList>
    </citation>
    <scope>NUCLEOTIDE SEQUENCE</scope>
    <source>
        <strain evidence="5">S481</strain>
    </source>
</reference>
<feature type="binding site" evidence="3">
    <location>
        <position position="276"/>
    </location>
    <ligand>
        <name>Mn(2+)</name>
        <dbReference type="ChEBI" id="CHEBI:29035"/>
        <label>1</label>
    </ligand>
</feature>
<comment type="cofactor">
    <cofactor evidence="3">
        <name>Mn(2+)</name>
        <dbReference type="ChEBI" id="CHEBI:29035"/>
    </cofactor>
    <text evidence="3">Binds 2 manganese ions per subunit.</text>
</comment>
<keyword evidence="2" id="KW-0378">Hydrolase</keyword>
<dbReference type="Pfam" id="PF00491">
    <property type="entry name" value="Arginase"/>
    <property type="match status" value="1"/>
</dbReference>
<organism evidence="5 6">
    <name type="scientific">Fulvivirga lutea</name>
    <dbReference type="NCBI Taxonomy" id="2810512"/>
    <lineage>
        <taxon>Bacteria</taxon>
        <taxon>Pseudomonadati</taxon>
        <taxon>Bacteroidota</taxon>
        <taxon>Cytophagia</taxon>
        <taxon>Cytophagales</taxon>
        <taxon>Fulvivirgaceae</taxon>
        <taxon>Fulvivirga</taxon>
    </lineage>
</organism>
<dbReference type="GO" id="GO:0033389">
    <property type="term" value="P:putrescine biosynthetic process from arginine, via agmatine"/>
    <property type="evidence" value="ECO:0007669"/>
    <property type="project" value="TreeGrafter"/>
</dbReference>
<keyword evidence="1 3" id="KW-0479">Metal-binding</keyword>
<keyword evidence="6" id="KW-1185">Reference proteome</keyword>
<dbReference type="EMBL" id="CP070608">
    <property type="protein sequence ID" value="QSE96275.1"/>
    <property type="molecule type" value="Genomic_DNA"/>
</dbReference>
<dbReference type="CDD" id="cd11593">
    <property type="entry name" value="Agmatinase-like_2"/>
    <property type="match status" value="1"/>
</dbReference>
<feature type="binding site" evidence="3">
    <location>
        <position position="181"/>
    </location>
    <ligand>
        <name>Mn(2+)</name>
        <dbReference type="ChEBI" id="CHEBI:29035"/>
        <label>1</label>
    </ligand>
</feature>
<keyword evidence="3" id="KW-0464">Manganese</keyword>
<dbReference type="GO" id="GO:0046872">
    <property type="term" value="F:metal ion binding"/>
    <property type="evidence" value="ECO:0007669"/>
    <property type="project" value="UniProtKB-KW"/>
</dbReference>
<dbReference type="PANTHER" id="PTHR11358:SF26">
    <property type="entry name" value="GUANIDINO ACID HYDROLASE, MITOCHONDRIAL"/>
    <property type="match status" value="1"/>
</dbReference>
<evidence type="ECO:0000256" key="4">
    <source>
        <dbReference type="PROSITE-ProRule" id="PRU00742"/>
    </source>
</evidence>
<dbReference type="InterPro" id="IPR006035">
    <property type="entry name" value="Ureohydrolase"/>
</dbReference>
<feature type="binding site" evidence="3">
    <location>
        <position position="183"/>
    </location>
    <ligand>
        <name>Mn(2+)</name>
        <dbReference type="ChEBI" id="CHEBI:29035"/>
        <label>1</label>
    </ligand>
</feature>
<protein>
    <submittedName>
        <fullName evidence="5">Agmatinase family protein</fullName>
    </submittedName>
</protein>
<sequence>MSKKEDIIASFDPNGPGVSGQLFGLPFDYESADLIIIPVPWEVTVSYTAGTADGPQAILDASTQVDLFLKDVPDAWKMGIHMLPIDKELIKENKKYRDLAYKYISWLENNEEEWITDELKIIPNAVNEMAEKLNIYVRSQASKIHNQGKMVALLGGDHSTPLGIINAMADEYPDMGILQIDAHADLREAYENFTYSHASIMFNALKNKKISKLVQVGIRDYCDEEMQYITNSKGRVKTFFDSDIKAQQFEGTPWAKICDLIINELPKHVYISFDIDGLDPKLCPNTGTPVPGGFEFNEVVYLVKKVVESGRTIVSFDLNEVAPGETEWDANVGARLLYHLSTLMGVSQGKLTFKP</sequence>
<dbReference type="SUPFAM" id="SSF52768">
    <property type="entry name" value="Arginase/deacetylase"/>
    <property type="match status" value="1"/>
</dbReference>
<evidence type="ECO:0000313" key="6">
    <source>
        <dbReference type="Proteomes" id="UP000662783"/>
    </source>
</evidence>
<dbReference type="Gene3D" id="3.40.800.10">
    <property type="entry name" value="Ureohydrolase domain"/>
    <property type="match status" value="1"/>
</dbReference>
<feature type="binding site" evidence="3">
    <location>
        <position position="158"/>
    </location>
    <ligand>
        <name>Mn(2+)</name>
        <dbReference type="ChEBI" id="CHEBI:29035"/>
        <label>1</label>
    </ligand>
</feature>
<dbReference type="PANTHER" id="PTHR11358">
    <property type="entry name" value="ARGINASE/AGMATINASE"/>
    <property type="match status" value="1"/>
</dbReference>
<feature type="binding site" evidence="3">
    <location>
        <position position="274"/>
    </location>
    <ligand>
        <name>Mn(2+)</name>
        <dbReference type="ChEBI" id="CHEBI:29035"/>
        <label>1</label>
    </ligand>
</feature>
<accession>A0A974WHM6</accession>
<dbReference type="InterPro" id="IPR023696">
    <property type="entry name" value="Ureohydrolase_dom_sf"/>
</dbReference>
<evidence type="ECO:0000256" key="2">
    <source>
        <dbReference type="ARBA" id="ARBA00022801"/>
    </source>
</evidence>
<dbReference type="Proteomes" id="UP000662783">
    <property type="component" value="Chromosome"/>
</dbReference>